<accession>A0A7S4R9J6</accession>
<evidence type="ECO:0000256" key="5">
    <source>
        <dbReference type="ARBA" id="ARBA00022692"/>
    </source>
</evidence>
<evidence type="ECO:0000256" key="13">
    <source>
        <dbReference type="SAM" id="MobiDB-lite"/>
    </source>
</evidence>
<evidence type="ECO:0000256" key="8">
    <source>
        <dbReference type="ARBA" id="ARBA00022786"/>
    </source>
</evidence>
<feature type="compositionally biased region" description="Low complexity" evidence="13">
    <location>
        <begin position="343"/>
        <end position="355"/>
    </location>
</feature>
<keyword evidence="6" id="KW-0479">Metal-binding</keyword>
<dbReference type="Pfam" id="PF13639">
    <property type="entry name" value="zf-RING_2"/>
    <property type="match status" value="1"/>
</dbReference>
<proteinExistence type="predicted"/>
<dbReference type="Gene3D" id="3.30.40.10">
    <property type="entry name" value="Zinc/RING finger domain, C3HC4 (zinc finger)"/>
    <property type="match status" value="1"/>
</dbReference>
<dbReference type="PANTHER" id="PTHR45977">
    <property type="entry name" value="TARGET OF ERK KINASE MPK-1"/>
    <property type="match status" value="1"/>
</dbReference>
<organism evidence="16">
    <name type="scientific">Ditylum brightwellii</name>
    <dbReference type="NCBI Taxonomy" id="49249"/>
    <lineage>
        <taxon>Eukaryota</taxon>
        <taxon>Sar</taxon>
        <taxon>Stramenopiles</taxon>
        <taxon>Ochrophyta</taxon>
        <taxon>Bacillariophyta</taxon>
        <taxon>Mediophyceae</taxon>
        <taxon>Lithodesmiophycidae</taxon>
        <taxon>Lithodesmiales</taxon>
        <taxon>Lithodesmiaceae</taxon>
        <taxon>Ditylum</taxon>
    </lineage>
</organism>
<dbReference type="CDD" id="cd16454">
    <property type="entry name" value="RING-H2_PA-TM-RING"/>
    <property type="match status" value="1"/>
</dbReference>
<evidence type="ECO:0000256" key="14">
    <source>
        <dbReference type="SAM" id="Phobius"/>
    </source>
</evidence>
<evidence type="ECO:0000256" key="11">
    <source>
        <dbReference type="ARBA" id="ARBA00023136"/>
    </source>
</evidence>
<feature type="transmembrane region" description="Helical" evidence="14">
    <location>
        <begin position="45"/>
        <end position="64"/>
    </location>
</feature>
<dbReference type="InterPro" id="IPR013083">
    <property type="entry name" value="Znf_RING/FYVE/PHD"/>
</dbReference>
<evidence type="ECO:0000256" key="10">
    <source>
        <dbReference type="ARBA" id="ARBA00022989"/>
    </source>
</evidence>
<dbReference type="GO" id="GO:0016020">
    <property type="term" value="C:membrane"/>
    <property type="evidence" value="ECO:0007669"/>
    <property type="project" value="UniProtKB-SubCell"/>
</dbReference>
<comment type="subcellular location">
    <subcellularLocation>
        <location evidence="2">Membrane</location>
        <topology evidence="2">Multi-pass membrane protein</topology>
    </subcellularLocation>
</comment>
<evidence type="ECO:0000313" key="16">
    <source>
        <dbReference type="EMBL" id="CAE4607755.1"/>
    </source>
</evidence>
<feature type="compositionally biased region" description="Polar residues" evidence="13">
    <location>
        <begin position="365"/>
        <end position="390"/>
    </location>
</feature>
<dbReference type="GO" id="GO:0061630">
    <property type="term" value="F:ubiquitin protein ligase activity"/>
    <property type="evidence" value="ECO:0007669"/>
    <property type="project" value="UniProtKB-EC"/>
</dbReference>
<dbReference type="PROSITE" id="PS50089">
    <property type="entry name" value="ZF_RING_2"/>
    <property type="match status" value="1"/>
</dbReference>
<evidence type="ECO:0000256" key="1">
    <source>
        <dbReference type="ARBA" id="ARBA00000900"/>
    </source>
</evidence>
<keyword evidence="7 12" id="KW-0863">Zinc-finger</keyword>
<feature type="domain" description="RING-type" evidence="15">
    <location>
        <begin position="409"/>
        <end position="450"/>
    </location>
</feature>
<evidence type="ECO:0000256" key="2">
    <source>
        <dbReference type="ARBA" id="ARBA00004141"/>
    </source>
</evidence>
<sequence length="455" mass="52273">MMQAMDEEENRRNEEEEDVINNMTRLEEFYHYSTHRRRRPPSPLFFLYLVIILCTSMLYIYQLLFGYNTYYNLMDAESLGYNTSLLPADLLPKGNAENVRSWSHLLQLERDVYAIQKQERHIRSMELQKRRDDILKKEEQRLEQTRIQKEKEEEEGHVNVSMVIDTNSTNANVTISQNATDATSTATTKHQSKTLPPFFIFVTLCTTMRLCLSILLRFFLSSSDNNNIIGGRNRIITGPRQRALQRATRLRARNTRIANHLNAQRIANGERPISLESLELVLSARDFTGEDYDELLQYNEENGPAVGDFLRCIGATEEEIGRCPERVIADESDDLLQMRDIVSDSSSGASSTGSSNTRLEHTEHQQQSNDTTTPLNLHETSSTSSLNQPLLRQRKTNHTKKKQQQPQTCAICLESYNVGEKVRTIPCFHTFHTKCIDPWLSTKAECPVCKYPALG</sequence>
<feature type="transmembrane region" description="Helical" evidence="14">
    <location>
        <begin position="198"/>
        <end position="220"/>
    </location>
</feature>
<evidence type="ECO:0000256" key="3">
    <source>
        <dbReference type="ARBA" id="ARBA00012483"/>
    </source>
</evidence>
<evidence type="ECO:0000256" key="4">
    <source>
        <dbReference type="ARBA" id="ARBA00022679"/>
    </source>
</evidence>
<feature type="region of interest" description="Disordered" evidence="13">
    <location>
        <begin position="342"/>
        <end position="402"/>
    </location>
</feature>
<comment type="catalytic activity">
    <reaction evidence="1">
        <text>S-ubiquitinyl-[E2 ubiquitin-conjugating enzyme]-L-cysteine + [acceptor protein]-L-lysine = [E2 ubiquitin-conjugating enzyme]-L-cysteine + N(6)-ubiquitinyl-[acceptor protein]-L-lysine.</text>
        <dbReference type="EC" id="2.3.2.27"/>
    </reaction>
</comment>
<dbReference type="GO" id="GO:0016567">
    <property type="term" value="P:protein ubiquitination"/>
    <property type="evidence" value="ECO:0007669"/>
    <property type="project" value="TreeGrafter"/>
</dbReference>
<feature type="compositionally biased region" description="Basic residues" evidence="13">
    <location>
        <begin position="392"/>
        <end position="402"/>
    </location>
</feature>
<name>A0A7S4R9J6_9STRA</name>
<reference evidence="16" key="1">
    <citation type="submission" date="2021-01" db="EMBL/GenBank/DDBJ databases">
        <authorList>
            <person name="Corre E."/>
            <person name="Pelletier E."/>
            <person name="Niang G."/>
            <person name="Scheremetjew M."/>
            <person name="Finn R."/>
            <person name="Kale V."/>
            <person name="Holt S."/>
            <person name="Cochrane G."/>
            <person name="Meng A."/>
            <person name="Brown T."/>
            <person name="Cohen L."/>
        </authorList>
    </citation>
    <scope>NUCLEOTIDE SEQUENCE</scope>
    <source>
        <strain evidence="16">GSO104</strain>
    </source>
</reference>
<keyword evidence="10 14" id="KW-1133">Transmembrane helix</keyword>
<dbReference type="EMBL" id="HBNS01019107">
    <property type="protein sequence ID" value="CAE4607755.1"/>
    <property type="molecule type" value="Transcribed_RNA"/>
</dbReference>
<dbReference type="SUPFAM" id="SSF57850">
    <property type="entry name" value="RING/U-box"/>
    <property type="match status" value="1"/>
</dbReference>
<evidence type="ECO:0000256" key="12">
    <source>
        <dbReference type="PROSITE-ProRule" id="PRU00175"/>
    </source>
</evidence>
<evidence type="ECO:0000256" key="9">
    <source>
        <dbReference type="ARBA" id="ARBA00022833"/>
    </source>
</evidence>
<dbReference type="SMART" id="SM00184">
    <property type="entry name" value="RING"/>
    <property type="match status" value="1"/>
</dbReference>
<evidence type="ECO:0000256" key="6">
    <source>
        <dbReference type="ARBA" id="ARBA00022723"/>
    </source>
</evidence>
<dbReference type="GO" id="GO:0006511">
    <property type="term" value="P:ubiquitin-dependent protein catabolic process"/>
    <property type="evidence" value="ECO:0007669"/>
    <property type="project" value="TreeGrafter"/>
</dbReference>
<dbReference type="InterPro" id="IPR001841">
    <property type="entry name" value="Znf_RING"/>
</dbReference>
<keyword evidence="5 14" id="KW-0812">Transmembrane</keyword>
<dbReference type="AlphaFoldDB" id="A0A7S4R9J6"/>
<keyword evidence="8" id="KW-0833">Ubl conjugation pathway</keyword>
<protein>
    <recommendedName>
        <fullName evidence="3">RING-type E3 ubiquitin transferase</fullName>
        <ecNumber evidence="3">2.3.2.27</ecNumber>
    </recommendedName>
</protein>
<dbReference type="GO" id="GO:0008270">
    <property type="term" value="F:zinc ion binding"/>
    <property type="evidence" value="ECO:0007669"/>
    <property type="project" value="UniProtKB-KW"/>
</dbReference>
<evidence type="ECO:0000256" key="7">
    <source>
        <dbReference type="ARBA" id="ARBA00022771"/>
    </source>
</evidence>
<keyword evidence="9" id="KW-0862">Zinc</keyword>
<keyword evidence="11 14" id="KW-0472">Membrane</keyword>
<dbReference type="PANTHER" id="PTHR45977:SF4">
    <property type="entry name" value="RING-TYPE DOMAIN-CONTAINING PROTEIN"/>
    <property type="match status" value="1"/>
</dbReference>
<evidence type="ECO:0000259" key="15">
    <source>
        <dbReference type="PROSITE" id="PS50089"/>
    </source>
</evidence>
<dbReference type="EC" id="2.3.2.27" evidence="3"/>
<keyword evidence="4" id="KW-0808">Transferase</keyword>
<gene>
    <name evidence="16" type="ORF">DBRI00130_LOCUS15205</name>
</gene>